<dbReference type="Proteomes" id="UP001208938">
    <property type="component" value="Unassembled WGS sequence"/>
</dbReference>
<keyword evidence="4" id="KW-1185">Reference proteome</keyword>
<evidence type="ECO:0000313" key="3">
    <source>
        <dbReference type="EMBL" id="MCW1932117.1"/>
    </source>
</evidence>
<dbReference type="InterPro" id="IPR036365">
    <property type="entry name" value="PGBD-like_sf"/>
</dbReference>
<evidence type="ECO:0000256" key="1">
    <source>
        <dbReference type="SAM" id="SignalP"/>
    </source>
</evidence>
<name>A0ABT3GX69_9RHOB</name>
<evidence type="ECO:0000259" key="2">
    <source>
        <dbReference type="Pfam" id="PF01471"/>
    </source>
</evidence>
<proteinExistence type="predicted"/>
<evidence type="ECO:0000313" key="4">
    <source>
        <dbReference type="Proteomes" id="UP001208938"/>
    </source>
</evidence>
<dbReference type="InterPro" id="IPR036366">
    <property type="entry name" value="PGBDSf"/>
</dbReference>
<gene>
    <name evidence="3" type="ORF">OKW52_07535</name>
</gene>
<dbReference type="EMBL" id="JAPDFL010000001">
    <property type="protein sequence ID" value="MCW1932117.1"/>
    <property type="molecule type" value="Genomic_DNA"/>
</dbReference>
<reference evidence="3 4" key="1">
    <citation type="submission" date="2022-10" db="EMBL/GenBank/DDBJ databases">
        <title>Pararhodobacter sp. nov., isolated from marine algae.</title>
        <authorList>
            <person name="Choi B.J."/>
            <person name="Kim J.M."/>
            <person name="Lee J.K."/>
            <person name="Choi D.G."/>
            <person name="Jeon C.O."/>
        </authorList>
    </citation>
    <scope>NUCLEOTIDE SEQUENCE [LARGE SCALE GENOMIC DNA]</scope>
    <source>
        <strain evidence="3 4">ZQ420</strain>
    </source>
</reference>
<comment type="caution">
    <text evidence="3">The sequence shown here is derived from an EMBL/GenBank/DDBJ whole genome shotgun (WGS) entry which is preliminary data.</text>
</comment>
<sequence length="547" mass="56564">MNRKIFTTTALVAALMTGSVGQARADVGSAIAGGIIGGIIGGAIQGQRRPTRTTRYVVPSAARQEAREVQTALNHFYFHVGTPDGVLGRQSRAGISQYQAYLGFPVTGTLAVFERQVLISAYQRAQIGGPEVTRVTQRHQDGLRGLLTVVRDEMQGGGTRVRSAGAYGLPGEVADAVDEIAASSDPTAEQLVQRSGFVQLSDLNGDGRTDYIIDTSVTGSAFWCNAQACTVQVFVSTPDGYRRNDFQSNNATPAMFECQQSSCRLTEGGTTTVAALGGHADSPLAPPVSAAQPMVQNPNAAAPGVTATGGGMPNFFGGGSRPAQTSLASHCNRVGLVTSANGGYSDVTTMTDPVFTLNEQFCLARGYAIADGEAMMAQLGVASQDVAGQCAGLATALQANVSALSLQPRDVVLAGMTQWMLTSGMSTSDLAMNARVCLSSGYATDNLPVALGSALILTALGETAYGELPAHHLMQGIGAVQRRDLAADWFNASVPTTMTTEVAFQPGPASRNALIMAAVNGATGSVPSMAAPVQPQVQTPVAPAVTK</sequence>
<dbReference type="InterPro" id="IPR002477">
    <property type="entry name" value="Peptidoglycan-bd-like"/>
</dbReference>
<feature type="chain" id="PRO_5045446896" evidence="1">
    <location>
        <begin position="26"/>
        <end position="547"/>
    </location>
</feature>
<dbReference type="Pfam" id="PF01471">
    <property type="entry name" value="PG_binding_1"/>
    <property type="match status" value="1"/>
</dbReference>
<dbReference type="SUPFAM" id="SSF47090">
    <property type="entry name" value="PGBD-like"/>
    <property type="match status" value="1"/>
</dbReference>
<organism evidence="3 4">
    <name type="scientific">Pararhodobacter zhoushanensis</name>
    <dbReference type="NCBI Taxonomy" id="2479545"/>
    <lineage>
        <taxon>Bacteria</taxon>
        <taxon>Pseudomonadati</taxon>
        <taxon>Pseudomonadota</taxon>
        <taxon>Alphaproteobacteria</taxon>
        <taxon>Rhodobacterales</taxon>
        <taxon>Paracoccaceae</taxon>
        <taxon>Pararhodobacter</taxon>
    </lineage>
</organism>
<protein>
    <submittedName>
        <fullName evidence="3">Peptidoglycan-binding protein</fullName>
    </submittedName>
</protein>
<keyword evidence="1" id="KW-0732">Signal</keyword>
<dbReference type="Gene3D" id="1.10.101.10">
    <property type="entry name" value="PGBD-like superfamily/PGBD"/>
    <property type="match status" value="1"/>
</dbReference>
<feature type="signal peptide" evidence="1">
    <location>
        <begin position="1"/>
        <end position="25"/>
    </location>
</feature>
<accession>A0ABT3GX69</accession>
<dbReference type="RefSeq" id="WP_264505181.1">
    <property type="nucleotide sequence ID" value="NZ_JAPDFL010000001.1"/>
</dbReference>
<feature type="domain" description="Peptidoglycan binding-like" evidence="2">
    <location>
        <begin position="64"/>
        <end position="109"/>
    </location>
</feature>